<accession>A0ABV2B3J0</accession>
<feature type="transmembrane region" description="Helical" evidence="6">
    <location>
        <begin position="73"/>
        <end position="92"/>
    </location>
</feature>
<feature type="transmembrane region" description="Helical" evidence="6">
    <location>
        <begin position="286"/>
        <end position="304"/>
    </location>
</feature>
<keyword evidence="2 5" id="KW-0812">Transmembrane</keyword>
<evidence type="ECO:0000256" key="6">
    <source>
        <dbReference type="SAM" id="Phobius"/>
    </source>
</evidence>
<dbReference type="EMBL" id="APND01000004">
    <property type="protein sequence ID" value="MES1930451.1"/>
    <property type="molecule type" value="Genomic_DNA"/>
</dbReference>
<feature type="transmembrane region" description="Helical" evidence="6">
    <location>
        <begin position="429"/>
        <end position="449"/>
    </location>
</feature>
<feature type="transmembrane region" description="Helical" evidence="6">
    <location>
        <begin position="386"/>
        <end position="409"/>
    </location>
</feature>
<dbReference type="PANTHER" id="PTHR42829">
    <property type="entry name" value="NADH-UBIQUINONE OXIDOREDUCTASE CHAIN 5"/>
    <property type="match status" value="1"/>
</dbReference>
<feature type="transmembrane region" description="Helical" evidence="6">
    <location>
        <begin position="230"/>
        <end position="248"/>
    </location>
</feature>
<name>A0ABV2B3J0_9GAMM</name>
<dbReference type="Proteomes" id="UP001460888">
    <property type="component" value="Unassembled WGS sequence"/>
</dbReference>
<dbReference type="PANTHER" id="PTHR42829:SF2">
    <property type="entry name" value="NADH-UBIQUINONE OXIDOREDUCTASE CHAIN 5"/>
    <property type="match status" value="1"/>
</dbReference>
<evidence type="ECO:0000259" key="7">
    <source>
        <dbReference type="Pfam" id="PF00361"/>
    </source>
</evidence>
<comment type="caution">
    <text evidence="8">The sequence shown here is derived from an EMBL/GenBank/DDBJ whole genome shotgun (WGS) entry which is preliminary data.</text>
</comment>
<gene>
    <name evidence="8" type="ORF">SADO_14398</name>
</gene>
<dbReference type="PRINTS" id="PR01434">
    <property type="entry name" value="NADHDHGNASE5"/>
</dbReference>
<feature type="transmembrane region" description="Helical" evidence="6">
    <location>
        <begin position="310"/>
        <end position="332"/>
    </location>
</feature>
<organism evidence="8 9">
    <name type="scientific">Salinisphaera dokdonensis CL-ES53</name>
    <dbReference type="NCBI Taxonomy" id="1304272"/>
    <lineage>
        <taxon>Bacteria</taxon>
        <taxon>Pseudomonadati</taxon>
        <taxon>Pseudomonadota</taxon>
        <taxon>Gammaproteobacteria</taxon>
        <taxon>Salinisphaerales</taxon>
        <taxon>Salinisphaeraceae</taxon>
        <taxon>Salinisphaera</taxon>
    </lineage>
</organism>
<sequence length="609" mass="63569">MIMLWLVALFPLFAAVIVHASPMQRRPALGAAGLGVLLATLLLTVFAGLEGWVGRFAWSTPLQFEVVLTSRSVVMALLVPVIALPVLAYAAAHERLQGLNRLVSLLLLFVGAMLLLVIAADLITLLIGWELVGACSWALIGHERQRVSHAASARYTFVMTRFGDLGLFVAAMVVFRDTGTFAFAALETLGGPQQTILVAGIVLSAAAKSGQLPFAPWLFRAMDGPTSVSALLHSATMVAAGAYLLIRLEPILAQMPWFEPATIGIGLATALAGGLTALLQPHAKKLLAASTSAHYGLMFVAVGAGYPEIALLHLVAHAVFKALLFLSAGIAGRQAVSFSLTEMGFGRVLPVTAVATAVGGLALAGIPPLGAAWTKEMMVAAAGHFSPWLAFAVMLAGALSAAYAMRFVYSVYGPGADDIAATSRTTETIAIGLLATASLALALLWVPVIQQALGGWFATPFPAPPAWETIGSLLAVGVGLYAGLMIARQHPALGASGALASCADWLGLPFAIDRLIGRPIQALAQRCAGFDDAIIDGAVRRIGAGGLFTARVAYRGLDRLADGLPEGANRWFALSGDDSRRFQTGLSHHYLAFMAAGAVVLAIILFVGR</sequence>
<feature type="transmembrane region" description="Helical" evidence="6">
    <location>
        <begin position="104"/>
        <end position="132"/>
    </location>
</feature>
<feature type="transmembrane region" description="Helical" evidence="6">
    <location>
        <begin position="153"/>
        <end position="175"/>
    </location>
</feature>
<feature type="domain" description="NADH:quinone oxidoreductase/Mrp antiporter transmembrane" evidence="7">
    <location>
        <begin position="119"/>
        <end position="396"/>
    </location>
</feature>
<evidence type="ECO:0000256" key="5">
    <source>
        <dbReference type="RuleBase" id="RU000320"/>
    </source>
</evidence>
<feature type="transmembrane region" description="Helical" evidence="6">
    <location>
        <begin position="590"/>
        <end position="608"/>
    </location>
</feature>
<comment type="subcellular location">
    <subcellularLocation>
        <location evidence="1">Endomembrane system</location>
        <topology evidence="1">Multi-pass membrane protein</topology>
    </subcellularLocation>
    <subcellularLocation>
        <location evidence="5">Membrane</location>
        <topology evidence="5">Multi-pass membrane protein</topology>
    </subcellularLocation>
</comment>
<evidence type="ECO:0000256" key="1">
    <source>
        <dbReference type="ARBA" id="ARBA00004127"/>
    </source>
</evidence>
<evidence type="ECO:0000256" key="3">
    <source>
        <dbReference type="ARBA" id="ARBA00022989"/>
    </source>
</evidence>
<keyword evidence="3 6" id="KW-1133">Transmembrane helix</keyword>
<reference evidence="8 9" key="1">
    <citation type="submission" date="2013-03" db="EMBL/GenBank/DDBJ databases">
        <title>Salinisphaera dokdonensis CL-ES53 Genome Sequencing.</title>
        <authorList>
            <person name="Li C."/>
            <person name="Lai Q."/>
            <person name="Shao Z."/>
        </authorList>
    </citation>
    <scope>NUCLEOTIDE SEQUENCE [LARGE SCALE GENOMIC DNA]</scope>
    <source>
        <strain evidence="8 9">CL-ES53</strain>
    </source>
</reference>
<feature type="transmembrane region" description="Helical" evidence="6">
    <location>
        <begin position="260"/>
        <end position="279"/>
    </location>
</feature>
<dbReference type="Gene3D" id="1.20.5.2700">
    <property type="match status" value="1"/>
</dbReference>
<evidence type="ECO:0000256" key="2">
    <source>
        <dbReference type="ARBA" id="ARBA00022692"/>
    </source>
</evidence>
<feature type="transmembrane region" description="Helical" evidence="6">
    <location>
        <begin position="469"/>
        <end position="487"/>
    </location>
</feature>
<keyword evidence="9" id="KW-1185">Reference proteome</keyword>
<dbReference type="Pfam" id="PF00361">
    <property type="entry name" value="Proton_antipo_M"/>
    <property type="match status" value="1"/>
</dbReference>
<dbReference type="InterPro" id="IPR003945">
    <property type="entry name" value="NU5C-like"/>
</dbReference>
<evidence type="ECO:0000313" key="9">
    <source>
        <dbReference type="Proteomes" id="UP001460888"/>
    </source>
</evidence>
<protein>
    <submittedName>
        <fullName evidence="8">Proton-translocating NADH-quinone oxidoreductase subunit L</fullName>
    </submittedName>
</protein>
<proteinExistence type="predicted"/>
<evidence type="ECO:0000313" key="8">
    <source>
        <dbReference type="EMBL" id="MES1930451.1"/>
    </source>
</evidence>
<evidence type="ECO:0000256" key="4">
    <source>
        <dbReference type="ARBA" id="ARBA00023136"/>
    </source>
</evidence>
<dbReference type="InterPro" id="IPR001750">
    <property type="entry name" value="ND/Mrp_TM"/>
</dbReference>
<feature type="transmembrane region" description="Helical" evidence="6">
    <location>
        <begin position="344"/>
        <end position="366"/>
    </location>
</feature>
<keyword evidence="4 6" id="KW-0472">Membrane</keyword>
<feature type="transmembrane region" description="Helical" evidence="6">
    <location>
        <begin position="30"/>
        <end position="53"/>
    </location>
</feature>
<feature type="transmembrane region" description="Helical" evidence="6">
    <location>
        <begin position="195"/>
        <end position="218"/>
    </location>
</feature>